<dbReference type="InterPro" id="IPR038666">
    <property type="entry name" value="SSP1_head-tail_sf"/>
</dbReference>
<dbReference type="Pfam" id="PF05521">
    <property type="entry name" value="Phage_HCP"/>
    <property type="match status" value="1"/>
</dbReference>
<dbReference type="NCBIfam" id="TIGR01563">
    <property type="entry name" value="gp16_SPP1"/>
    <property type="match status" value="1"/>
</dbReference>
<sequence>MKIGPMRHRITIRNFITTRTPSGQPTEEWSDGATIWAEVKGISGRENLTAGAERADATVRVWVRYRKDISASSRLLVLNGPYKGVTLNVTGPPVPDSKGTRMEILCKQGTEK</sequence>
<dbReference type="InterPro" id="IPR008767">
    <property type="entry name" value="Phage_SPP1_head-tail_adaptor"/>
</dbReference>
<dbReference type="Gene3D" id="2.40.10.270">
    <property type="entry name" value="Bacteriophage SPP1 head-tail adaptor protein"/>
    <property type="match status" value="1"/>
</dbReference>
<evidence type="ECO:0000313" key="2">
    <source>
        <dbReference type="Proteomes" id="UP000234667"/>
    </source>
</evidence>
<dbReference type="Proteomes" id="UP000234667">
    <property type="component" value="Unassembled WGS sequence"/>
</dbReference>
<evidence type="ECO:0000313" key="1">
    <source>
        <dbReference type="EMBL" id="PLO73078.1"/>
    </source>
</evidence>
<name>A0A2J5Q4N1_9ENTR</name>
<protein>
    <submittedName>
        <fullName evidence="1">Head-tail adaptor protein</fullName>
    </submittedName>
</protein>
<dbReference type="AlphaFoldDB" id="A0A2J5Q4N1"/>
<comment type="caution">
    <text evidence="1">The sequence shown here is derived from an EMBL/GenBank/DDBJ whole genome shotgun (WGS) entry which is preliminary data.</text>
</comment>
<accession>A0A2J5Q4N1</accession>
<dbReference type="EMBL" id="PIDR01000124">
    <property type="protein sequence ID" value="PLO73078.1"/>
    <property type="molecule type" value="Genomic_DNA"/>
</dbReference>
<proteinExistence type="predicted"/>
<reference evidence="1 2" key="1">
    <citation type="submission" date="2017-11" db="EMBL/GenBank/DDBJ databases">
        <authorList>
            <person name="Han C.G."/>
        </authorList>
    </citation>
    <scope>NUCLEOTIDE SEQUENCE [LARGE SCALE GENOMIC DNA]</scope>
    <source>
        <strain evidence="1 2">A10</strain>
    </source>
</reference>
<reference evidence="1 2" key="2">
    <citation type="submission" date="2018-01" db="EMBL/GenBank/DDBJ databases">
        <title>Genomic study of Klebsiella pneumoniae.</title>
        <authorList>
            <person name="Yang Y."/>
            <person name="Bicalho R."/>
        </authorList>
    </citation>
    <scope>NUCLEOTIDE SEQUENCE [LARGE SCALE GENOMIC DNA]</scope>
    <source>
        <strain evidence="1 2">A10</strain>
    </source>
</reference>
<gene>
    <name evidence="1" type="ORF">CWN49_06520</name>
</gene>
<organism evidence="1 2">
    <name type="scientific">Klebsiella michiganensis</name>
    <dbReference type="NCBI Taxonomy" id="1134687"/>
    <lineage>
        <taxon>Bacteria</taxon>
        <taxon>Pseudomonadati</taxon>
        <taxon>Pseudomonadota</taxon>
        <taxon>Gammaproteobacteria</taxon>
        <taxon>Enterobacterales</taxon>
        <taxon>Enterobacteriaceae</taxon>
        <taxon>Klebsiella/Raoultella group</taxon>
        <taxon>Klebsiella</taxon>
    </lineage>
</organism>